<keyword evidence="5" id="KW-0564">Palmitate</keyword>
<comment type="subcellular location">
    <subcellularLocation>
        <location evidence="1">Cell outer membrane</location>
        <topology evidence="1">Lipid-anchor</topology>
    </subcellularLocation>
</comment>
<evidence type="ECO:0000313" key="11">
    <source>
        <dbReference type="Proteomes" id="UP000094795"/>
    </source>
</evidence>
<dbReference type="InterPro" id="IPR021140">
    <property type="entry name" value="Inh/Omp19"/>
</dbReference>
<dbReference type="OrthoDB" id="7677911at2"/>
<dbReference type="GO" id="GO:0004866">
    <property type="term" value="F:endopeptidase inhibitor activity"/>
    <property type="evidence" value="ECO:0007669"/>
    <property type="project" value="InterPro"/>
</dbReference>
<organism evidence="10 11">
    <name type="scientific">Hoeflea olei</name>
    <dbReference type="NCBI Taxonomy" id="1480615"/>
    <lineage>
        <taxon>Bacteria</taxon>
        <taxon>Pseudomonadati</taxon>
        <taxon>Pseudomonadota</taxon>
        <taxon>Alphaproteobacteria</taxon>
        <taxon>Hyphomicrobiales</taxon>
        <taxon>Rhizobiaceae</taxon>
        <taxon>Hoeflea</taxon>
    </lineage>
</organism>
<dbReference type="PIRSF" id="PIRSF034005">
    <property type="entry name" value="OM_lipoprot_Omp19_bac"/>
    <property type="match status" value="1"/>
</dbReference>
<dbReference type="AlphaFoldDB" id="A0A1C1YZV9"/>
<dbReference type="InterPro" id="IPR010571">
    <property type="entry name" value="OM_lipoprot_Omp19_bac"/>
</dbReference>
<comment type="similarity">
    <text evidence="2 8">Belongs to the rhizobiaceae omp19 lipoprotein family.</text>
</comment>
<dbReference type="Proteomes" id="UP000094795">
    <property type="component" value="Unassembled WGS sequence"/>
</dbReference>
<dbReference type="SUPFAM" id="SSF50882">
    <property type="entry name" value="beta-Barrel protease inhibitors"/>
    <property type="match status" value="1"/>
</dbReference>
<evidence type="ECO:0000256" key="4">
    <source>
        <dbReference type="ARBA" id="ARBA00023136"/>
    </source>
</evidence>
<evidence type="ECO:0000256" key="1">
    <source>
        <dbReference type="ARBA" id="ARBA00004459"/>
    </source>
</evidence>
<evidence type="ECO:0000256" key="7">
    <source>
        <dbReference type="ARBA" id="ARBA00023288"/>
    </source>
</evidence>
<proteinExistence type="inferred from homology"/>
<dbReference type="Pfam" id="PF02974">
    <property type="entry name" value="Inh"/>
    <property type="match status" value="1"/>
</dbReference>
<evidence type="ECO:0000259" key="9">
    <source>
        <dbReference type="Pfam" id="PF02974"/>
    </source>
</evidence>
<evidence type="ECO:0000256" key="6">
    <source>
        <dbReference type="ARBA" id="ARBA00023237"/>
    </source>
</evidence>
<protein>
    <recommendedName>
        <fullName evidence="8">Outer membrane lipoprotein omp19</fullName>
    </recommendedName>
</protein>
<accession>A0A1C1YZV9</accession>
<comment type="caution">
    <text evidence="10">The sequence shown here is derived from an EMBL/GenBank/DDBJ whole genome shotgun (WGS) entry which is preliminary data.</text>
</comment>
<name>A0A1C1YZV9_9HYPH</name>
<dbReference type="GO" id="GO:0009279">
    <property type="term" value="C:cell outer membrane"/>
    <property type="evidence" value="ECO:0007669"/>
    <property type="project" value="UniProtKB-SubCell"/>
</dbReference>
<keyword evidence="7" id="KW-0449">Lipoprotein</keyword>
<reference evidence="10 11" key="1">
    <citation type="submission" date="2015-12" db="EMBL/GenBank/DDBJ databases">
        <authorList>
            <person name="Shamseldin A."/>
            <person name="Moawad H."/>
            <person name="Abd El-Rahim W.M."/>
            <person name="Sadowsky M.J."/>
        </authorList>
    </citation>
    <scope>NUCLEOTIDE SEQUENCE [LARGE SCALE GENOMIC DNA]</scope>
    <source>
        <strain evidence="10 11">JC234</strain>
    </source>
</reference>
<dbReference type="STRING" id="1480615.AWJ14_04735"/>
<evidence type="ECO:0000313" key="10">
    <source>
        <dbReference type="EMBL" id="OCW59017.1"/>
    </source>
</evidence>
<evidence type="ECO:0000256" key="3">
    <source>
        <dbReference type="ARBA" id="ARBA00022729"/>
    </source>
</evidence>
<feature type="domain" description="Alkaline proteinase inhibitor/ Outer membrane lipoprotein Omp19" evidence="9">
    <location>
        <begin position="106"/>
        <end position="196"/>
    </location>
</feature>
<evidence type="ECO:0000256" key="2">
    <source>
        <dbReference type="ARBA" id="ARBA00007138"/>
    </source>
</evidence>
<sequence>MKLNGTNSEAQVSRKRSLLMKLQTMLVVAAVAAVLGGCQRTSFGNLNTQQQPAPLMPAPVGGVQSGQLPPPGTGTGMDQATAFPEAPSAPDASSMPQVANANAPELTREALIGRWSAGTGGTSCDVFLSLTKWTGGYRAASRGCVGAAAAIAAWDVQGKQVILADSSGNQVARLYQSASERYDGSTSAGQPISLSR</sequence>
<keyword evidence="11" id="KW-1185">Reference proteome</keyword>
<dbReference type="Gene3D" id="2.40.128.10">
    <property type="match status" value="1"/>
</dbReference>
<keyword evidence="4 8" id="KW-0472">Membrane</keyword>
<evidence type="ECO:0000256" key="5">
    <source>
        <dbReference type="ARBA" id="ARBA00023139"/>
    </source>
</evidence>
<keyword evidence="3" id="KW-0732">Signal</keyword>
<evidence type="ECO:0000256" key="8">
    <source>
        <dbReference type="PIRNR" id="PIRNR034005"/>
    </source>
</evidence>
<keyword evidence="6 8" id="KW-0998">Cell outer membrane</keyword>
<gene>
    <name evidence="10" type="ORF">AWJ14_04735</name>
</gene>
<dbReference type="EMBL" id="LQZT01000002">
    <property type="protein sequence ID" value="OCW59017.1"/>
    <property type="molecule type" value="Genomic_DNA"/>
</dbReference>
<dbReference type="InterPro" id="IPR016085">
    <property type="entry name" value="Protease_inh_B-barrel_dom"/>
</dbReference>